<dbReference type="InterPro" id="IPR011964">
    <property type="entry name" value="YVTN_b-propeller_repeat"/>
</dbReference>
<dbReference type="InterPro" id="IPR051200">
    <property type="entry name" value="Host-pathogen_enzymatic-act"/>
</dbReference>
<dbReference type="Gene3D" id="2.130.10.10">
    <property type="entry name" value="YVTN repeat-like/Quinoprotein amine dehydrogenase"/>
    <property type="match status" value="2"/>
</dbReference>
<evidence type="ECO:0000313" key="1">
    <source>
        <dbReference type="EMBL" id="EQD50609.1"/>
    </source>
</evidence>
<organism evidence="1">
    <name type="scientific">mine drainage metagenome</name>
    <dbReference type="NCBI Taxonomy" id="410659"/>
    <lineage>
        <taxon>unclassified sequences</taxon>
        <taxon>metagenomes</taxon>
        <taxon>ecological metagenomes</taxon>
    </lineage>
</organism>
<dbReference type="AlphaFoldDB" id="T1BCA0"/>
<dbReference type="SUPFAM" id="SSF63825">
    <property type="entry name" value="YWTD domain"/>
    <property type="match status" value="1"/>
</dbReference>
<dbReference type="NCBIfam" id="TIGR02276">
    <property type="entry name" value="beta_rpt_yvtn"/>
    <property type="match status" value="1"/>
</dbReference>
<dbReference type="PANTHER" id="PTHR47197:SF3">
    <property type="entry name" value="DIHYDRO-HEME D1 DEHYDROGENASE"/>
    <property type="match status" value="1"/>
</dbReference>
<protein>
    <submittedName>
        <fullName evidence="1">Phosphoesterase</fullName>
    </submittedName>
</protein>
<name>T1BCA0_9ZZZZ</name>
<reference evidence="1" key="2">
    <citation type="journal article" date="2014" name="ISME J.">
        <title>Microbial stratification in low pH oxic and suboxic macroscopic growths along an acid mine drainage.</title>
        <authorList>
            <person name="Mendez-Garcia C."/>
            <person name="Mesa V."/>
            <person name="Sprenger R.R."/>
            <person name="Richter M."/>
            <person name="Diez M.S."/>
            <person name="Solano J."/>
            <person name="Bargiela R."/>
            <person name="Golyshina O.V."/>
            <person name="Manteca A."/>
            <person name="Ramos J.L."/>
            <person name="Gallego J.R."/>
            <person name="Llorente I."/>
            <person name="Martins Dos Santos V.A."/>
            <person name="Jensen O.N."/>
            <person name="Pelaez A.I."/>
            <person name="Sanchez J."/>
            <person name="Ferrer M."/>
        </authorList>
    </citation>
    <scope>NUCLEOTIDE SEQUENCE</scope>
</reference>
<comment type="caution">
    <text evidence="1">The sequence shown here is derived from an EMBL/GenBank/DDBJ whole genome shotgun (WGS) entry which is preliminary data.</text>
</comment>
<gene>
    <name evidence="1" type="ORF">B1B_11178</name>
</gene>
<sequence>MRLDRPCLTRLTTIFLLSAVGLAGAACAYPAQRAGTPVFAPATPVSLTRTGRHRIGSELPTGRLVTPVGMIVGTPNFPTGLAIGRGGKVFVLANGATPFETLSVWGPTLEPESQLAALNGVLPQTSRRIFVSLGGGGTDLALSRPAASVKIYDPAQDNRQKREWTKRAERLARAHAAAFRVTVIPHQNLFQGVLRGPRGLIYATGGESDNVVAIRRIRGQLRIVRRYPLRSQPFPNSQYPFQYQGNPKGIHHFYPDGLTLGARRRHLYVTGLLANSLAQIDLVTGMTRYLNVGPYPFSVVLAGSDRLVVSDWGGAGVTVVDPRAWRVVRTVATGPRTHPGGMRAGVHPTALAAVPGSPDVWVADSNIDRIVEIDSRTLKIVQILRDRPYRGASPGSYPDALAVSGNRLYVANAGNDDVAVFDRTTRAELGLIPTGWYPTALAIGRGMLYIASAKGLGSGANPDFEWDGAMMDGLLEQVPTEGLLAKLSHWTRLTLQDDGFSRAQRLRRRRSDQRIASFLHRHIHYVVFILRENKTFDEDLGADRAAGRFADSHLDLYGPKELPNLYRWAQDETLFVNFMADGEVTSQGHQWTTGASDSDWVQRTWPISYGGRGLHTSPGWTSALAPGSVNPYADFENLDALGPWSNPWVSYPARLFLFNDLLAHGISFEDMGEFVSRSEAGNISPAMKRHIAPAYPGWDRMILDTERARRAIGWLKKHPGTRFPHFLYIWLPDDHTAGLSPCYYTPDYYVANNDHATAEVVHYLSTTREWRHMVVFITEDDAQSGADHINAHRTLALAIGPWVRPHHLETHLYSQVNIVKTTEAVFGLSPLSQWDQNARIFRGIWTSHPDFAPIPVAPLTTPLGFNPGHCSNRLLLRREAGATGHLYSRHWFRLHQSSRVARRLPKADRYGPTTLLKVSGPEQMRQEWIGSKGLRSYDETLRYLRAFAQKHGAPVGAYEGGAHF</sequence>
<reference evidence="1" key="1">
    <citation type="submission" date="2013-08" db="EMBL/GenBank/DDBJ databases">
        <authorList>
            <person name="Mendez C."/>
            <person name="Richter M."/>
            <person name="Ferrer M."/>
            <person name="Sanchez J."/>
        </authorList>
    </citation>
    <scope>NUCLEOTIDE SEQUENCE</scope>
</reference>
<dbReference type="PANTHER" id="PTHR47197">
    <property type="entry name" value="PROTEIN NIRF"/>
    <property type="match status" value="1"/>
</dbReference>
<dbReference type="InterPro" id="IPR015943">
    <property type="entry name" value="WD40/YVTN_repeat-like_dom_sf"/>
</dbReference>
<dbReference type="SUPFAM" id="SSF75011">
    <property type="entry name" value="3-carboxy-cis,cis-mucoante lactonizing enzyme"/>
    <property type="match status" value="1"/>
</dbReference>
<dbReference type="SUPFAM" id="SSF53649">
    <property type="entry name" value="Alkaline phosphatase-like"/>
    <property type="match status" value="1"/>
</dbReference>
<accession>T1BCA0</accession>
<dbReference type="InterPro" id="IPR017850">
    <property type="entry name" value="Alkaline_phosphatase_core_sf"/>
</dbReference>
<dbReference type="EMBL" id="AUZY01007238">
    <property type="protein sequence ID" value="EQD50609.1"/>
    <property type="molecule type" value="Genomic_DNA"/>
</dbReference>
<dbReference type="Gene3D" id="3.40.720.10">
    <property type="entry name" value="Alkaline Phosphatase, subunit A"/>
    <property type="match status" value="1"/>
</dbReference>
<proteinExistence type="predicted"/>
<dbReference type="PROSITE" id="PS51257">
    <property type="entry name" value="PROKAR_LIPOPROTEIN"/>
    <property type="match status" value="1"/>
</dbReference>